<evidence type="ECO:0000313" key="2">
    <source>
        <dbReference type="Proteomes" id="UP000189670"/>
    </source>
</evidence>
<reference evidence="2" key="1">
    <citation type="submission" date="2012-11" db="EMBL/GenBank/DDBJ databases">
        <authorList>
            <person name="Lucero-Rivera Y.E."/>
            <person name="Tovar-Ramirez D."/>
        </authorList>
    </citation>
    <scope>NUCLEOTIDE SEQUENCE [LARGE SCALE GENOMIC DNA]</scope>
    <source>
        <strain evidence="2">Araruama</strain>
    </source>
</reference>
<organism evidence="1 2">
    <name type="scientific">Candidatus Magnetoglobus multicellularis str. Araruama</name>
    <dbReference type="NCBI Taxonomy" id="890399"/>
    <lineage>
        <taxon>Bacteria</taxon>
        <taxon>Pseudomonadati</taxon>
        <taxon>Thermodesulfobacteriota</taxon>
        <taxon>Desulfobacteria</taxon>
        <taxon>Desulfobacterales</taxon>
        <taxon>Desulfobacteraceae</taxon>
        <taxon>Candidatus Magnetoglobus</taxon>
    </lineage>
</organism>
<proteinExistence type="predicted"/>
<name>A0A1V1NSQ7_9BACT</name>
<evidence type="ECO:0000313" key="1">
    <source>
        <dbReference type="EMBL" id="ETR65516.1"/>
    </source>
</evidence>
<comment type="caution">
    <text evidence="1">The sequence shown here is derived from an EMBL/GenBank/DDBJ whole genome shotgun (WGS) entry which is preliminary data.</text>
</comment>
<sequence>MKKQVVHVFKEKGEEVMNYWIEEGEKRGRELGILEGTRGMVLEALKTKFNSVSNAIENIIQDIKDRNTLSNLHREAILSNNLNEFQLRLEACR</sequence>
<gene>
    <name evidence="1" type="ORF">OMM_14122</name>
</gene>
<dbReference type="EMBL" id="ATBP01002745">
    <property type="protein sequence ID" value="ETR65516.1"/>
    <property type="molecule type" value="Genomic_DNA"/>
</dbReference>
<dbReference type="AlphaFoldDB" id="A0A1V1NSQ7"/>
<protein>
    <submittedName>
        <fullName evidence="1">Uncharacterized protein</fullName>
    </submittedName>
</protein>
<accession>A0A1V1NSQ7</accession>
<dbReference type="Proteomes" id="UP000189670">
    <property type="component" value="Unassembled WGS sequence"/>
</dbReference>